<evidence type="ECO:0000256" key="1">
    <source>
        <dbReference type="SAM" id="MobiDB-lite"/>
    </source>
</evidence>
<comment type="caution">
    <text evidence="2">The sequence shown here is derived from an EMBL/GenBank/DDBJ whole genome shotgun (WGS) entry which is preliminary data.</text>
</comment>
<feature type="region of interest" description="Disordered" evidence="1">
    <location>
        <begin position="285"/>
        <end position="326"/>
    </location>
</feature>
<proteinExistence type="predicted"/>
<feature type="compositionally biased region" description="Low complexity" evidence="1">
    <location>
        <begin position="15"/>
        <end position="29"/>
    </location>
</feature>
<dbReference type="Proteomes" id="UP000235388">
    <property type="component" value="Unassembled WGS sequence"/>
</dbReference>
<dbReference type="OrthoDB" id="2748837at2759"/>
<dbReference type="EMBL" id="PGCJ01000381">
    <property type="protein sequence ID" value="PLW30337.1"/>
    <property type="molecule type" value="Genomic_DNA"/>
</dbReference>
<feature type="compositionally biased region" description="Acidic residues" evidence="1">
    <location>
        <begin position="294"/>
        <end position="326"/>
    </location>
</feature>
<evidence type="ECO:0000313" key="2">
    <source>
        <dbReference type="EMBL" id="PLW30337.1"/>
    </source>
</evidence>
<feature type="compositionally biased region" description="Polar residues" evidence="1">
    <location>
        <begin position="51"/>
        <end position="63"/>
    </location>
</feature>
<name>A0A2N5TY02_9BASI</name>
<reference evidence="2 3" key="1">
    <citation type="submission" date="2017-11" db="EMBL/GenBank/DDBJ databases">
        <title>De novo assembly and phasing of dikaryotic genomes from two isolates of Puccinia coronata f. sp. avenae, the causal agent of oat crown rust.</title>
        <authorList>
            <person name="Miller M.E."/>
            <person name="Zhang Y."/>
            <person name="Omidvar V."/>
            <person name="Sperschneider J."/>
            <person name="Schwessinger B."/>
            <person name="Raley C."/>
            <person name="Palmer J.M."/>
            <person name="Garnica D."/>
            <person name="Upadhyaya N."/>
            <person name="Rathjen J."/>
            <person name="Taylor J.M."/>
            <person name="Park R.F."/>
            <person name="Dodds P.N."/>
            <person name="Hirsch C.D."/>
            <person name="Kianian S.F."/>
            <person name="Figueroa M."/>
        </authorList>
    </citation>
    <scope>NUCLEOTIDE SEQUENCE [LARGE SCALE GENOMIC DNA]</scope>
    <source>
        <strain evidence="2">12NC29</strain>
    </source>
</reference>
<protein>
    <submittedName>
        <fullName evidence="2">Uncharacterized protein</fullName>
    </submittedName>
</protein>
<sequence length="378" mass="41593">MAGTQSSKKCRKANASSLFSVSSSPAQPSRNQRNQKIISLVNDSKDEPTPTEINNPTDSTQPAKLQEMTDEQELRKALKVHKAAISSTYSACNPPQLSDQLNKHGRRMIAYPCKTQVCGNKIHWPTEDTSPSNLSKHVASCTKKVNDSKSQKLAAVGVTGTGDVEVREAHWGILHPTVARNLPPRKAISADISQLYTAVQDLLMESLKAMPLDFVRLKQSHTGVYLAKTVQLIVDKFGVKNKSILQPFGCHKKKANSNYDNKSNGSISETEEVNDQIQLMLKDNVDSNDKGEDSQEEDDLAQGFAEDDNIELEDNDINNLSGEDEGDPCTSDSCKLSLSKLCCNHECAKPHSIHPDVRTRCNSTYIQLKGIVRCSEAI</sequence>
<accession>A0A2N5TY02</accession>
<dbReference type="AlphaFoldDB" id="A0A2N5TY02"/>
<gene>
    <name evidence="2" type="ORF">PCANC_24494</name>
</gene>
<keyword evidence="3" id="KW-1185">Reference proteome</keyword>
<feature type="region of interest" description="Disordered" evidence="1">
    <location>
        <begin position="1"/>
        <end position="64"/>
    </location>
</feature>
<evidence type="ECO:0000313" key="3">
    <source>
        <dbReference type="Proteomes" id="UP000235388"/>
    </source>
</evidence>
<organism evidence="2 3">
    <name type="scientific">Puccinia coronata f. sp. avenae</name>
    <dbReference type="NCBI Taxonomy" id="200324"/>
    <lineage>
        <taxon>Eukaryota</taxon>
        <taxon>Fungi</taxon>
        <taxon>Dikarya</taxon>
        <taxon>Basidiomycota</taxon>
        <taxon>Pucciniomycotina</taxon>
        <taxon>Pucciniomycetes</taxon>
        <taxon>Pucciniales</taxon>
        <taxon>Pucciniaceae</taxon>
        <taxon>Puccinia</taxon>
    </lineage>
</organism>